<reference evidence="3" key="1">
    <citation type="journal article" date="2019" name="Int. J. Syst. Evol. Microbiol.">
        <title>The Global Catalogue of Microorganisms (GCM) 10K type strain sequencing project: providing services to taxonomists for standard genome sequencing and annotation.</title>
        <authorList>
            <consortium name="The Broad Institute Genomics Platform"/>
            <consortium name="The Broad Institute Genome Sequencing Center for Infectious Disease"/>
            <person name="Wu L."/>
            <person name="Ma J."/>
        </authorList>
    </citation>
    <scope>NUCLEOTIDE SEQUENCE [LARGE SCALE GENOMIC DNA]</scope>
    <source>
        <strain evidence="3">JCM 14370</strain>
    </source>
</reference>
<dbReference type="InterPro" id="IPR036388">
    <property type="entry name" value="WH-like_DNA-bd_sf"/>
</dbReference>
<dbReference type="InterPro" id="IPR052509">
    <property type="entry name" value="Metal_resp_DNA-bind_regulator"/>
</dbReference>
<sequence length="108" mass="12160">MDSNTKLMALDLVLLSVLEAQPAYGLEILQRIQDRTGADYEFKEGSLYPALHRMVKQGWLDSSWGESQKGGAPRRYYSLSVLGREALKQKKIEWSKLRQAMDGLLGGT</sequence>
<evidence type="ECO:0000259" key="1">
    <source>
        <dbReference type="Pfam" id="PF03551"/>
    </source>
</evidence>
<dbReference type="RefSeq" id="WP_189003703.1">
    <property type="nucleotide sequence ID" value="NZ_BMOD01000011.1"/>
</dbReference>
<proteinExistence type="predicted"/>
<dbReference type="Pfam" id="PF03551">
    <property type="entry name" value="PadR"/>
    <property type="match status" value="1"/>
</dbReference>
<dbReference type="PANTHER" id="PTHR33169:SF14">
    <property type="entry name" value="TRANSCRIPTIONAL REGULATOR RV3488"/>
    <property type="match status" value="1"/>
</dbReference>
<dbReference type="Proteomes" id="UP000632222">
    <property type="component" value="Unassembled WGS sequence"/>
</dbReference>
<evidence type="ECO:0000313" key="2">
    <source>
        <dbReference type="EMBL" id="GGJ41953.1"/>
    </source>
</evidence>
<feature type="domain" description="Transcription regulator PadR N-terminal" evidence="1">
    <location>
        <begin position="14"/>
        <end position="89"/>
    </location>
</feature>
<dbReference type="InterPro" id="IPR036390">
    <property type="entry name" value="WH_DNA-bd_sf"/>
</dbReference>
<dbReference type="EMBL" id="BMOD01000011">
    <property type="protein sequence ID" value="GGJ41953.1"/>
    <property type="molecule type" value="Genomic_DNA"/>
</dbReference>
<evidence type="ECO:0000313" key="3">
    <source>
        <dbReference type="Proteomes" id="UP000632222"/>
    </source>
</evidence>
<organism evidence="2 3">
    <name type="scientific">Deinococcus roseus</name>
    <dbReference type="NCBI Taxonomy" id="392414"/>
    <lineage>
        <taxon>Bacteria</taxon>
        <taxon>Thermotogati</taxon>
        <taxon>Deinococcota</taxon>
        <taxon>Deinococci</taxon>
        <taxon>Deinococcales</taxon>
        <taxon>Deinococcaceae</taxon>
        <taxon>Deinococcus</taxon>
    </lineage>
</organism>
<dbReference type="SUPFAM" id="SSF46785">
    <property type="entry name" value="Winged helix' DNA-binding domain"/>
    <property type="match status" value="1"/>
</dbReference>
<dbReference type="InterPro" id="IPR005149">
    <property type="entry name" value="Tscrpt_reg_PadR_N"/>
</dbReference>
<protein>
    <submittedName>
        <fullName evidence="2">PadR family transcriptional regulator</fullName>
    </submittedName>
</protein>
<comment type="caution">
    <text evidence="2">The sequence shown here is derived from an EMBL/GenBank/DDBJ whole genome shotgun (WGS) entry which is preliminary data.</text>
</comment>
<dbReference type="Gene3D" id="1.10.10.10">
    <property type="entry name" value="Winged helix-like DNA-binding domain superfamily/Winged helix DNA-binding domain"/>
    <property type="match status" value="1"/>
</dbReference>
<dbReference type="PANTHER" id="PTHR33169">
    <property type="entry name" value="PADR-FAMILY TRANSCRIPTIONAL REGULATOR"/>
    <property type="match status" value="1"/>
</dbReference>
<gene>
    <name evidence="2" type="ORF">GCM10008938_29990</name>
</gene>
<accession>A0ABQ2D1I6</accession>
<name>A0ABQ2D1I6_9DEIO</name>
<keyword evidence="3" id="KW-1185">Reference proteome</keyword>